<dbReference type="EMBL" id="CACRXK020002428">
    <property type="protein sequence ID" value="CAB3994266.1"/>
    <property type="molecule type" value="Genomic_DNA"/>
</dbReference>
<dbReference type="OrthoDB" id="7763192at2759"/>
<sequence length="288" mass="33103">MTVIFNKSIVSGTFPCEWKISKVTPVYKAGPREDMNNYKPIYVISIIAKTMQKLVYNQLYEYFIKNDILTNSQHGFRPNHSTVTAMLEIANKWFHNIDIGQLNGVIFLDLKKAFDTVDHKILLHKLHLYGIKGIALNWFRSYLSNRKQYCRVNDHLSHPLEMVCGIPQGSILEPLLFLIYVNDLPNCLKHTRCNMFADDTQLDTSSNNIDSTANILNEDLINVSDWMKANKLSLNASKTEYMVIGSHKRLHQTQSDPPITLGDNQIKRVKVTKSLGLMIDETLTWDEQ</sequence>
<dbReference type="CDD" id="cd01650">
    <property type="entry name" value="RT_nLTR_like"/>
    <property type="match status" value="1"/>
</dbReference>
<organism evidence="1 2">
    <name type="scientific">Paramuricea clavata</name>
    <name type="common">Red gorgonian</name>
    <name type="synonym">Violescent sea-whip</name>
    <dbReference type="NCBI Taxonomy" id="317549"/>
    <lineage>
        <taxon>Eukaryota</taxon>
        <taxon>Metazoa</taxon>
        <taxon>Cnidaria</taxon>
        <taxon>Anthozoa</taxon>
        <taxon>Octocorallia</taxon>
        <taxon>Malacalcyonacea</taxon>
        <taxon>Plexauridae</taxon>
        <taxon>Paramuricea</taxon>
    </lineage>
</organism>
<dbReference type="SUPFAM" id="SSF56672">
    <property type="entry name" value="DNA/RNA polymerases"/>
    <property type="match status" value="1"/>
</dbReference>
<dbReference type="InterPro" id="IPR000477">
    <property type="entry name" value="RT_dom"/>
</dbReference>
<dbReference type="AlphaFoldDB" id="A0A6S7GWA0"/>
<dbReference type="Proteomes" id="UP001152795">
    <property type="component" value="Unassembled WGS sequence"/>
</dbReference>
<accession>A0A6S7GWA0</accession>
<dbReference type="PANTHER" id="PTHR33332">
    <property type="entry name" value="REVERSE TRANSCRIPTASE DOMAIN-CONTAINING PROTEIN"/>
    <property type="match status" value="1"/>
</dbReference>
<dbReference type="InterPro" id="IPR043502">
    <property type="entry name" value="DNA/RNA_pol_sf"/>
</dbReference>
<evidence type="ECO:0000313" key="2">
    <source>
        <dbReference type="Proteomes" id="UP001152795"/>
    </source>
</evidence>
<evidence type="ECO:0000313" key="1">
    <source>
        <dbReference type="EMBL" id="CAB3994266.1"/>
    </source>
</evidence>
<comment type="caution">
    <text evidence="1">The sequence shown here is derived from an EMBL/GenBank/DDBJ whole genome shotgun (WGS) entry which is preliminary data.</text>
</comment>
<name>A0A6S7GWA0_PARCT</name>
<reference evidence="1" key="1">
    <citation type="submission" date="2020-04" db="EMBL/GenBank/DDBJ databases">
        <authorList>
            <person name="Alioto T."/>
            <person name="Alioto T."/>
            <person name="Gomez Garrido J."/>
        </authorList>
    </citation>
    <scope>NUCLEOTIDE SEQUENCE</scope>
    <source>
        <strain evidence="1">A484AB</strain>
    </source>
</reference>
<dbReference type="Pfam" id="PF00078">
    <property type="entry name" value="RVT_1"/>
    <property type="match status" value="1"/>
</dbReference>
<protein>
    <submittedName>
        <fullName evidence="1">Uncharacterized protein</fullName>
    </submittedName>
</protein>
<dbReference type="PROSITE" id="PS50878">
    <property type="entry name" value="RT_POL"/>
    <property type="match status" value="1"/>
</dbReference>
<proteinExistence type="predicted"/>
<gene>
    <name evidence="1" type="ORF">PACLA_8A012708</name>
</gene>
<keyword evidence="2" id="KW-1185">Reference proteome</keyword>